<evidence type="ECO:0000256" key="8">
    <source>
        <dbReference type="ARBA" id="ARBA00023012"/>
    </source>
</evidence>
<reference evidence="11 12" key="1">
    <citation type="submission" date="2021-01" db="EMBL/GenBank/DDBJ databases">
        <title>Genomic Encyclopedia of Type Strains, Phase IV (KMG-IV): sequencing the most valuable type-strain genomes for metagenomic binning, comparative biology and taxonomic classification.</title>
        <authorList>
            <person name="Goeker M."/>
        </authorList>
    </citation>
    <scope>NUCLEOTIDE SEQUENCE [LARGE SCALE GENOMIC DNA]</scope>
    <source>
        <strain evidence="11 12">DSM 25540</strain>
    </source>
</reference>
<keyword evidence="3" id="KW-0597">Phosphoprotein</keyword>
<gene>
    <name evidence="11" type="ORF">JOD17_001015</name>
</gene>
<dbReference type="CDD" id="cd16917">
    <property type="entry name" value="HATPase_UhpB-NarQ-NarX-like"/>
    <property type="match status" value="1"/>
</dbReference>
<evidence type="ECO:0000256" key="2">
    <source>
        <dbReference type="ARBA" id="ARBA00012438"/>
    </source>
</evidence>
<evidence type="ECO:0000259" key="10">
    <source>
        <dbReference type="Pfam" id="PF07730"/>
    </source>
</evidence>
<keyword evidence="4" id="KW-0808">Transferase</keyword>
<accession>A0ABS2P938</accession>
<dbReference type="Gene3D" id="1.20.5.1930">
    <property type="match status" value="1"/>
</dbReference>
<keyword evidence="8" id="KW-0902">Two-component regulatory system</keyword>
<dbReference type="PANTHER" id="PTHR24421">
    <property type="entry name" value="NITRATE/NITRITE SENSOR PROTEIN NARX-RELATED"/>
    <property type="match status" value="1"/>
</dbReference>
<dbReference type="InterPro" id="IPR036890">
    <property type="entry name" value="HATPase_C_sf"/>
</dbReference>
<keyword evidence="9" id="KW-0472">Membrane</keyword>
<dbReference type="Proteomes" id="UP000741863">
    <property type="component" value="Unassembled WGS sequence"/>
</dbReference>
<sequence length="351" mass="39968">MVNVWRFMNIVFLIALWMYQDPPLVSFLFVISLAIIVCLRWRFRLPSWMIIIDLLLCFLFIPFWSSSAYGLALPVYEMMSRQKYRFLIIVILLLTLFELYSIVLLWLLFQAGVFGVWDASSSKQRERYITEADRERHARHALENVKEELLQSSRKAAQLAEVSERNRIARDLHDHVGHDLTGANLALEAYEQLEGKEAEVMLNEVKLRVARSTAMLRDTVHDMTPVARIGVDVLEHIAKEFIHTPVSFQCSGDMQLVPAHYWGLLEPCLKEALTNVARHSDATEVNVNLDVTMYLVRLSIQDNGTGSKHLGEGSGIRNLKVRARANGGSVTVNAVNGYQVVCVLPLEEDGR</sequence>
<evidence type="ECO:0000256" key="5">
    <source>
        <dbReference type="ARBA" id="ARBA00022741"/>
    </source>
</evidence>
<dbReference type="GO" id="GO:0016301">
    <property type="term" value="F:kinase activity"/>
    <property type="evidence" value="ECO:0007669"/>
    <property type="project" value="UniProtKB-KW"/>
</dbReference>
<comment type="caution">
    <text evidence="11">The sequence shown here is derived from an EMBL/GenBank/DDBJ whole genome shotgun (WGS) entry which is preliminary data.</text>
</comment>
<name>A0ABS2P938_9BACL</name>
<dbReference type="Pfam" id="PF07730">
    <property type="entry name" value="HisKA_3"/>
    <property type="match status" value="1"/>
</dbReference>
<evidence type="ECO:0000256" key="3">
    <source>
        <dbReference type="ARBA" id="ARBA00022553"/>
    </source>
</evidence>
<protein>
    <recommendedName>
        <fullName evidence="2">histidine kinase</fullName>
        <ecNumber evidence="2">2.7.13.3</ecNumber>
    </recommendedName>
</protein>
<dbReference type="SUPFAM" id="SSF55874">
    <property type="entry name" value="ATPase domain of HSP90 chaperone/DNA topoisomerase II/histidine kinase"/>
    <property type="match status" value="1"/>
</dbReference>
<keyword evidence="7" id="KW-0067">ATP-binding</keyword>
<feature type="transmembrane region" description="Helical" evidence="9">
    <location>
        <begin position="24"/>
        <end position="43"/>
    </location>
</feature>
<organism evidence="11 12">
    <name type="scientific">Geomicrobium sediminis</name>
    <dbReference type="NCBI Taxonomy" id="1347788"/>
    <lineage>
        <taxon>Bacteria</taxon>
        <taxon>Bacillati</taxon>
        <taxon>Bacillota</taxon>
        <taxon>Bacilli</taxon>
        <taxon>Bacillales</taxon>
        <taxon>Geomicrobium</taxon>
    </lineage>
</organism>
<feature type="transmembrane region" description="Helical" evidence="9">
    <location>
        <begin position="50"/>
        <end position="72"/>
    </location>
</feature>
<dbReference type="InterPro" id="IPR011712">
    <property type="entry name" value="Sig_transdc_His_kin_sub3_dim/P"/>
</dbReference>
<evidence type="ECO:0000313" key="11">
    <source>
        <dbReference type="EMBL" id="MBM7631923.1"/>
    </source>
</evidence>
<feature type="transmembrane region" description="Helical" evidence="9">
    <location>
        <begin position="84"/>
        <end position="117"/>
    </location>
</feature>
<dbReference type="InterPro" id="IPR050482">
    <property type="entry name" value="Sensor_HK_TwoCompSys"/>
</dbReference>
<keyword evidence="5" id="KW-0547">Nucleotide-binding</keyword>
<dbReference type="RefSeq" id="WP_204695946.1">
    <property type="nucleotide sequence ID" value="NZ_JAFBEC010000002.1"/>
</dbReference>
<evidence type="ECO:0000256" key="1">
    <source>
        <dbReference type="ARBA" id="ARBA00000085"/>
    </source>
</evidence>
<keyword evidence="9" id="KW-0812">Transmembrane</keyword>
<keyword evidence="6 11" id="KW-0418">Kinase</keyword>
<evidence type="ECO:0000256" key="6">
    <source>
        <dbReference type="ARBA" id="ARBA00022777"/>
    </source>
</evidence>
<keyword evidence="9" id="KW-1133">Transmembrane helix</keyword>
<dbReference type="PANTHER" id="PTHR24421:SF10">
    <property type="entry name" value="NITRATE_NITRITE SENSOR PROTEIN NARQ"/>
    <property type="match status" value="1"/>
</dbReference>
<keyword evidence="12" id="KW-1185">Reference proteome</keyword>
<evidence type="ECO:0000313" key="12">
    <source>
        <dbReference type="Proteomes" id="UP000741863"/>
    </source>
</evidence>
<feature type="domain" description="Signal transduction histidine kinase subgroup 3 dimerisation and phosphoacceptor" evidence="10">
    <location>
        <begin position="164"/>
        <end position="226"/>
    </location>
</feature>
<dbReference type="EMBL" id="JAFBEC010000002">
    <property type="protein sequence ID" value="MBM7631923.1"/>
    <property type="molecule type" value="Genomic_DNA"/>
</dbReference>
<proteinExistence type="predicted"/>
<dbReference type="EC" id="2.7.13.3" evidence="2"/>
<evidence type="ECO:0000256" key="4">
    <source>
        <dbReference type="ARBA" id="ARBA00022679"/>
    </source>
</evidence>
<evidence type="ECO:0000256" key="9">
    <source>
        <dbReference type="SAM" id="Phobius"/>
    </source>
</evidence>
<comment type="catalytic activity">
    <reaction evidence="1">
        <text>ATP + protein L-histidine = ADP + protein N-phospho-L-histidine.</text>
        <dbReference type="EC" id="2.7.13.3"/>
    </reaction>
</comment>
<dbReference type="Gene3D" id="3.30.565.10">
    <property type="entry name" value="Histidine kinase-like ATPase, C-terminal domain"/>
    <property type="match status" value="1"/>
</dbReference>
<evidence type="ECO:0000256" key="7">
    <source>
        <dbReference type="ARBA" id="ARBA00022840"/>
    </source>
</evidence>